<feature type="compositionally biased region" description="Basic and acidic residues" evidence="15">
    <location>
        <begin position="44"/>
        <end position="64"/>
    </location>
</feature>
<keyword evidence="17" id="KW-1185">Reference proteome</keyword>
<dbReference type="InterPro" id="IPR002146">
    <property type="entry name" value="ATP_synth_b/b'su_bac/chlpt"/>
</dbReference>
<evidence type="ECO:0000256" key="3">
    <source>
        <dbReference type="ARBA" id="ARBA00022475"/>
    </source>
</evidence>
<dbReference type="RefSeq" id="WP_177977766.1">
    <property type="nucleotide sequence ID" value="NZ_JAJEPU010000007.1"/>
</dbReference>
<keyword evidence="4 13" id="KW-0138">CF(0)</keyword>
<reference evidence="16" key="1">
    <citation type="submission" date="2021-10" db="EMBL/GenBank/DDBJ databases">
        <title>Anaerobic single-cell dispensing facilitates the cultivation of human gut bacteria.</title>
        <authorList>
            <person name="Afrizal A."/>
        </authorList>
    </citation>
    <scope>NUCLEOTIDE SEQUENCE</scope>
    <source>
        <strain evidence="16">CLA-AA-H274</strain>
    </source>
</reference>
<evidence type="ECO:0000256" key="9">
    <source>
        <dbReference type="ARBA" id="ARBA00023136"/>
    </source>
</evidence>
<evidence type="ECO:0000256" key="8">
    <source>
        <dbReference type="ARBA" id="ARBA00023065"/>
    </source>
</evidence>
<dbReference type="Proteomes" id="UP001198962">
    <property type="component" value="Unassembled WGS sequence"/>
</dbReference>
<name>A0AAE3DKG6_9FIRM</name>
<dbReference type="InterPro" id="IPR050059">
    <property type="entry name" value="ATP_synthase_B_chain"/>
</dbReference>
<keyword evidence="10 13" id="KW-0066">ATP synthesis</keyword>
<comment type="caution">
    <text evidence="16">The sequence shown here is derived from an EMBL/GenBank/DDBJ whole genome shotgun (WGS) entry which is preliminary data.</text>
</comment>
<feature type="region of interest" description="Disordered" evidence="15">
    <location>
        <begin position="44"/>
        <end position="65"/>
    </location>
</feature>
<keyword evidence="8 13" id="KW-0406">Ion transport</keyword>
<evidence type="ECO:0000256" key="1">
    <source>
        <dbReference type="ARBA" id="ARBA00005513"/>
    </source>
</evidence>
<comment type="function">
    <text evidence="13">Component of the F(0) channel, it forms part of the peripheral stalk, linking F(1) to F(0).</text>
</comment>
<dbReference type="NCBIfam" id="TIGR01144">
    <property type="entry name" value="ATP_synt_b"/>
    <property type="match status" value="1"/>
</dbReference>
<evidence type="ECO:0000256" key="14">
    <source>
        <dbReference type="RuleBase" id="RU003848"/>
    </source>
</evidence>
<keyword evidence="5 13" id="KW-0812">Transmembrane</keyword>
<proteinExistence type="inferred from homology"/>
<evidence type="ECO:0000256" key="12">
    <source>
        <dbReference type="ARBA" id="ARBA00037847"/>
    </source>
</evidence>
<evidence type="ECO:0000256" key="4">
    <source>
        <dbReference type="ARBA" id="ARBA00022547"/>
    </source>
</evidence>
<dbReference type="InterPro" id="IPR005864">
    <property type="entry name" value="ATP_synth_F0_bsu_bac"/>
</dbReference>
<dbReference type="Gene3D" id="6.10.250.1580">
    <property type="match status" value="1"/>
</dbReference>
<evidence type="ECO:0000313" key="16">
    <source>
        <dbReference type="EMBL" id="MCC2164028.1"/>
    </source>
</evidence>
<dbReference type="CDD" id="cd06503">
    <property type="entry name" value="ATP-synt_Fo_b"/>
    <property type="match status" value="1"/>
</dbReference>
<keyword evidence="9 13" id="KW-0472">Membrane</keyword>
<dbReference type="HAMAP" id="MF_01398">
    <property type="entry name" value="ATP_synth_b_bprime"/>
    <property type="match status" value="1"/>
</dbReference>
<evidence type="ECO:0000256" key="6">
    <source>
        <dbReference type="ARBA" id="ARBA00022781"/>
    </source>
</evidence>
<comment type="subcellular location">
    <subcellularLocation>
        <location evidence="13">Cell membrane</location>
        <topology evidence="13">Single-pass membrane protein</topology>
    </subcellularLocation>
    <subcellularLocation>
        <location evidence="12">Endomembrane system</location>
        <topology evidence="12">Single-pass membrane protein</topology>
    </subcellularLocation>
</comment>
<evidence type="ECO:0000256" key="13">
    <source>
        <dbReference type="HAMAP-Rule" id="MF_01398"/>
    </source>
</evidence>
<evidence type="ECO:0000256" key="11">
    <source>
        <dbReference type="ARBA" id="ARBA00025198"/>
    </source>
</evidence>
<comment type="function">
    <text evidence="11 13">F(1)F(0) ATP synthase produces ATP from ADP in the presence of a proton or sodium gradient. F-type ATPases consist of two structural domains, F(1) containing the extramembraneous catalytic core and F(0) containing the membrane proton channel, linked together by a central stalk and a peripheral stalk. During catalysis, ATP synthesis in the catalytic domain of F(1) is coupled via a rotary mechanism of the central stalk subunits to proton translocation.</text>
</comment>
<dbReference type="PANTHER" id="PTHR33445">
    <property type="entry name" value="ATP SYNTHASE SUBUNIT B', CHLOROPLASTIC"/>
    <property type="match status" value="1"/>
</dbReference>
<dbReference type="GO" id="GO:0046961">
    <property type="term" value="F:proton-transporting ATPase activity, rotational mechanism"/>
    <property type="evidence" value="ECO:0007669"/>
    <property type="project" value="TreeGrafter"/>
</dbReference>
<evidence type="ECO:0000256" key="2">
    <source>
        <dbReference type="ARBA" id="ARBA00022448"/>
    </source>
</evidence>
<evidence type="ECO:0000256" key="15">
    <source>
        <dbReference type="SAM" id="MobiDB-lite"/>
    </source>
</evidence>
<sequence length="163" mass="18707">MLNINFWNIAFTVINLLVLYFFMRHFLVKPMQAILEERKQMVERDLDDATRSKQEAEKMKREYEASIQNADAEADRIVETAKARGTEEYNRILAQAKTDATKKMEEADRTIALEREKTLSDLRASVADLAMVATAKLLAEQSGPQNDRNCYDAFLSQSGEKHD</sequence>
<keyword evidence="6 13" id="KW-0375">Hydrogen ion transport</keyword>
<accession>A0AAE3DKG6</accession>
<dbReference type="Pfam" id="PF00430">
    <property type="entry name" value="ATP-synt_B"/>
    <property type="match status" value="1"/>
</dbReference>
<keyword evidence="3 13" id="KW-1003">Cell membrane</keyword>
<evidence type="ECO:0000256" key="5">
    <source>
        <dbReference type="ARBA" id="ARBA00022692"/>
    </source>
</evidence>
<evidence type="ECO:0000313" key="17">
    <source>
        <dbReference type="Proteomes" id="UP001198962"/>
    </source>
</evidence>
<dbReference type="GO" id="GO:0046933">
    <property type="term" value="F:proton-transporting ATP synthase activity, rotational mechanism"/>
    <property type="evidence" value="ECO:0007669"/>
    <property type="project" value="UniProtKB-UniRule"/>
</dbReference>
<feature type="transmembrane region" description="Helical" evidence="13">
    <location>
        <begin position="6"/>
        <end position="23"/>
    </location>
</feature>
<dbReference type="GO" id="GO:0045259">
    <property type="term" value="C:proton-transporting ATP synthase complex"/>
    <property type="evidence" value="ECO:0007669"/>
    <property type="project" value="UniProtKB-KW"/>
</dbReference>
<organism evidence="16 17">
    <name type="scientific">Brotaphodocola catenula</name>
    <dbReference type="NCBI Taxonomy" id="2885361"/>
    <lineage>
        <taxon>Bacteria</taxon>
        <taxon>Bacillati</taxon>
        <taxon>Bacillota</taxon>
        <taxon>Clostridia</taxon>
        <taxon>Lachnospirales</taxon>
        <taxon>Lachnospiraceae</taxon>
        <taxon>Brotaphodocola</taxon>
    </lineage>
</organism>
<dbReference type="EMBL" id="JAJEPU010000007">
    <property type="protein sequence ID" value="MCC2164028.1"/>
    <property type="molecule type" value="Genomic_DNA"/>
</dbReference>
<comment type="similarity">
    <text evidence="1 13 14">Belongs to the ATPase B chain family.</text>
</comment>
<protein>
    <recommendedName>
        <fullName evidence="13">ATP synthase subunit b</fullName>
    </recommendedName>
    <alternativeName>
        <fullName evidence="13">ATP synthase F(0) sector subunit b</fullName>
    </alternativeName>
    <alternativeName>
        <fullName evidence="13">ATPase subunit I</fullName>
    </alternativeName>
    <alternativeName>
        <fullName evidence="13">F-type ATPase subunit b</fullName>
        <shortName evidence="13">F-ATPase subunit b</shortName>
    </alternativeName>
</protein>
<gene>
    <name evidence="13 16" type="primary">atpF</name>
    <name evidence="16" type="ORF">LKD32_03865</name>
</gene>
<dbReference type="GO" id="GO:0012505">
    <property type="term" value="C:endomembrane system"/>
    <property type="evidence" value="ECO:0007669"/>
    <property type="project" value="UniProtKB-SubCell"/>
</dbReference>
<evidence type="ECO:0000256" key="7">
    <source>
        <dbReference type="ARBA" id="ARBA00022989"/>
    </source>
</evidence>
<dbReference type="AlphaFoldDB" id="A0AAE3DKG6"/>
<feature type="region of interest" description="Disordered" evidence="15">
    <location>
        <begin position="140"/>
        <end position="163"/>
    </location>
</feature>
<keyword evidence="7 13" id="KW-1133">Transmembrane helix</keyword>
<evidence type="ECO:0000256" key="10">
    <source>
        <dbReference type="ARBA" id="ARBA00023310"/>
    </source>
</evidence>
<comment type="subunit">
    <text evidence="13">F-type ATPases have 2 components, F(1) - the catalytic core - and F(0) - the membrane proton channel. F(1) has five subunits: alpha(3), beta(3), gamma(1), delta(1), epsilon(1). F(0) has three main subunits: a(1), b(2) and c(10-14). The alpha and beta chains form an alternating ring which encloses part of the gamma chain. F(1) is attached to F(0) by a central stalk formed by the gamma and epsilon chains, while a peripheral stalk is formed by the delta and b chains.</text>
</comment>
<dbReference type="PANTHER" id="PTHR33445:SF1">
    <property type="entry name" value="ATP SYNTHASE SUBUNIT B"/>
    <property type="match status" value="1"/>
</dbReference>
<keyword evidence="2 13" id="KW-0813">Transport</keyword>
<dbReference type="GO" id="GO:0005886">
    <property type="term" value="C:plasma membrane"/>
    <property type="evidence" value="ECO:0007669"/>
    <property type="project" value="UniProtKB-SubCell"/>
</dbReference>